<evidence type="ECO:0000256" key="1">
    <source>
        <dbReference type="SAM" id="MobiDB-lite"/>
    </source>
</evidence>
<gene>
    <name evidence="2" type="ORF">GMARGA_LOCUS6230</name>
</gene>
<reference evidence="2 3" key="1">
    <citation type="submission" date="2021-06" db="EMBL/GenBank/DDBJ databases">
        <authorList>
            <person name="Kallberg Y."/>
            <person name="Tangrot J."/>
            <person name="Rosling A."/>
        </authorList>
    </citation>
    <scope>NUCLEOTIDE SEQUENCE [LARGE SCALE GENOMIC DNA]</scope>
    <source>
        <strain evidence="2 3">120-4 pot B 10/14</strain>
    </source>
</reference>
<evidence type="ECO:0000313" key="3">
    <source>
        <dbReference type="Proteomes" id="UP000789901"/>
    </source>
</evidence>
<protein>
    <submittedName>
        <fullName evidence="2">15989_t:CDS:1</fullName>
    </submittedName>
</protein>
<sequence>MSWHIYFDEINEEDWNVFDFYRAWIYANEGPFDKATDKLFKSLRAISNTSTDASKVGKANSLLDNIKDKRVELRNFWYDTKKVIDLHRIEQEKTNLELQKINGIIQAVKHVQRYAGALSNSAIVNLELASKPTVLVEKNVSESPTEEVLANEITLPSQSHDEDDSDYHKQKQRRTKSGRAIPNYSDQISKEESNVIGETRERSKNNVDNVFEDQEESGDGLRFVSEDAPYYHFNREILEIYNNAEQCDPIKMGVINLEDLQKNQTRPFKVISEIFKKDFRRCADDNINSEVKTMLIEIGNISDVSTAKSFVSNYKELESFEFDIVSVIQSFVVSIARTFTLIANKDRRNLDNDSRTRRGMIPDIKLLFIKRNVEIIVVEHAKNTSSDGRKKNIDDTQKIIVLMHDQITKIHKLLKEAGKDDDIKEIEVYGVVTSRLEVKIYVMHLSAPELYLFYKIFSFELPKTVRDFDILSNVLSCLIRFRKIVDNNYIRYISILRKDPVTPTQKIQWVVKIKQSPHSINEELKRKRQEIVDS</sequence>
<comment type="caution">
    <text evidence="2">The sequence shown here is derived from an EMBL/GenBank/DDBJ whole genome shotgun (WGS) entry which is preliminary data.</text>
</comment>
<dbReference type="EMBL" id="CAJVQB010002783">
    <property type="protein sequence ID" value="CAG8587140.1"/>
    <property type="molecule type" value="Genomic_DNA"/>
</dbReference>
<accession>A0ABN7UJ08</accession>
<organism evidence="2 3">
    <name type="scientific">Gigaspora margarita</name>
    <dbReference type="NCBI Taxonomy" id="4874"/>
    <lineage>
        <taxon>Eukaryota</taxon>
        <taxon>Fungi</taxon>
        <taxon>Fungi incertae sedis</taxon>
        <taxon>Mucoromycota</taxon>
        <taxon>Glomeromycotina</taxon>
        <taxon>Glomeromycetes</taxon>
        <taxon>Diversisporales</taxon>
        <taxon>Gigasporaceae</taxon>
        <taxon>Gigaspora</taxon>
    </lineage>
</organism>
<feature type="region of interest" description="Disordered" evidence="1">
    <location>
        <begin position="140"/>
        <end position="187"/>
    </location>
</feature>
<keyword evidence="3" id="KW-1185">Reference proteome</keyword>
<name>A0ABN7UJ08_GIGMA</name>
<evidence type="ECO:0000313" key="2">
    <source>
        <dbReference type="EMBL" id="CAG8587140.1"/>
    </source>
</evidence>
<dbReference type="Proteomes" id="UP000789901">
    <property type="component" value="Unassembled WGS sequence"/>
</dbReference>
<dbReference type="InterPro" id="IPR027310">
    <property type="entry name" value="Profilin_CS"/>
</dbReference>
<dbReference type="PROSITE" id="PS00414">
    <property type="entry name" value="PROFILIN"/>
    <property type="match status" value="1"/>
</dbReference>
<proteinExistence type="predicted"/>